<dbReference type="SUPFAM" id="SSF48452">
    <property type="entry name" value="TPR-like"/>
    <property type="match status" value="3"/>
</dbReference>
<evidence type="ECO:0000256" key="2">
    <source>
        <dbReference type="ARBA" id="ARBA00022803"/>
    </source>
</evidence>
<feature type="repeat" description="TPR" evidence="3">
    <location>
        <begin position="632"/>
        <end position="665"/>
    </location>
</feature>
<feature type="domain" description="Tetratrico peptide repeat group 5" evidence="6">
    <location>
        <begin position="73"/>
        <end position="147"/>
    </location>
</feature>
<dbReference type="SMART" id="SM00028">
    <property type="entry name" value="TPR"/>
    <property type="match status" value="10"/>
</dbReference>
<dbReference type="Gene3D" id="1.25.40.10">
    <property type="entry name" value="Tetratricopeptide repeat domain"/>
    <property type="match status" value="5"/>
</dbReference>
<dbReference type="PROSITE" id="PS50005">
    <property type="entry name" value="TPR"/>
    <property type="match status" value="1"/>
</dbReference>
<dbReference type="PANTHER" id="PTHR45586:SF1">
    <property type="entry name" value="LIPOPOLYSACCHARIDE ASSEMBLY PROTEIN B"/>
    <property type="match status" value="1"/>
</dbReference>
<evidence type="ECO:0000256" key="5">
    <source>
        <dbReference type="SAM" id="SignalP"/>
    </source>
</evidence>
<dbReference type="InterPro" id="IPR011990">
    <property type="entry name" value="TPR-like_helical_dom_sf"/>
</dbReference>
<feature type="compositionally biased region" description="Low complexity" evidence="4">
    <location>
        <begin position="272"/>
        <end position="297"/>
    </location>
</feature>
<comment type="caution">
    <text evidence="7">The sequence shown here is derived from an EMBL/GenBank/DDBJ whole genome shotgun (WGS) entry which is preliminary data.</text>
</comment>
<keyword evidence="1" id="KW-0677">Repeat</keyword>
<evidence type="ECO:0000256" key="1">
    <source>
        <dbReference type="ARBA" id="ARBA00022737"/>
    </source>
</evidence>
<feature type="signal peptide" evidence="5">
    <location>
        <begin position="1"/>
        <end position="30"/>
    </location>
</feature>
<keyword evidence="8" id="KW-1185">Reference proteome</keyword>
<dbReference type="Proteomes" id="UP001593940">
    <property type="component" value="Unassembled WGS sequence"/>
</dbReference>
<dbReference type="Pfam" id="PF12688">
    <property type="entry name" value="TPR_5"/>
    <property type="match status" value="2"/>
</dbReference>
<evidence type="ECO:0000256" key="3">
    <source>
        <dbReference type="PROSITE-ProRule" id="PRU00339"/>
    </source>
</evidence>
<evidence type="ECO:0000313" key="7">
    <source>
        <dbReference type="EMBL" id="MFC1460056.1"/>
    </source>
</evidence>
<reference evidence="7 8" key="1">
    <citation type="submission" date="2024-09" db="EMBL/GenBank/DDBJ databases">
        <title>Nodulacao em especies de Leguminosae Basais da Amazonia e Caracterizacao dos Rizobios e Bacterias Associadas aos Nodulos.</title>
        <authorList>
            <person name="Jambeiro I.C.A."/>
            <person name="Lopes I.S."/>
            <person name="Aguiar E.R.G.R."/>
            <person name="Santos A.F.J."/>
            <person name="Dos Santos J.M.F."/>
            <person name="Gross E."/>
        </authorList>
    </citation>
    <scope>NUCLEOTIDE SEQUENCE [LARGE SCALE GENOMIC DNA]</scope>
    <source>
        <strain evidence="7 8">BRUESC1165</strain>
    </source>
</reference>
<dbReference type="InterPro" id="IPR019734">
    <property type="entry name" value="TPR_rpt"/>
</dbReference>
<evidence type="ECO:0000313" key="8">
    <source>
        <dbReference type="Proteomes" id="UP001593940"/>
    </source>
</evidence>
<dbReference type="Pfam" id="PF14559">
    <property type="entry name" value="TPR_19"/>
    <property type="match status" value="1"/>
</dbReference>
<gene>
    <name evidence="7" type="ORF">ACETIH_25795</name>
</gene>
<feature type="chain" id="PRO_5046358848" evidence="5">
    <location>
        <begin position="31"/>
        <end position="1056"/>
    </location>
</feature>
<organism evidence="7 8">
    <name type="scientific">Microvirga arabica</name>
    <dbReference type="NCBI Taxonomy" id="1128671"/>
    <lineage>
        <taxon>Bacteria</taxon>
        <taxon>Pseudomonadati</taxon>
        <taxon>Pseudomonadota</taxon>
        <taxon>Alphaproteobacteria</taxon>
        <taxon>Hyphomicrobiales</taxon>
        <taxon>Methylobacteriaceae</taxon>
        <taxon>Microvirga</taxon>
    </lineage>
</organism>
<dbReference type="InterPro" id="IPR041656">
    <property type="entry name" value="TPR_5"/>
</dbReference>
<sequence length="1056" mass="117032">MHQRRLALRTRFASLAFLCGFGLAASPALAQTAKDIVEQARQAASTNENQQAARLFEQAITAAPERRNELLLEYADQVAYAGRPADAVPLYRERLNDPALDTANRERAERGLALALLWSSRFQEAIAAWEARLRADPASDEARKTLSDALVGAARQAGERSENANARTLFGRAIETAPQRRQELLPEFADQTAYAGQPDQAVPLYREALRDGSRPEDQQRRLRRGLAFALLWSGQFPAAVAALDDVLRAAPDDAQVRQGLAEARAGVERGRAQAAQPSQAAPAPAQQAPAVAPASPADAAIASAREAAGRGANKEAASLFERAIGLDPSKRAQIGREYADQLAFSGEPGRAVPVYREVLARRDLPPGERQQATRALAFALLWSSQFQLAIEAWGNILQADRSDAEARKALSDSYVGAARQAAERTRNADAAAFFRRAIETASQRRQELLPEYADQTAYSGNPAGAVPLYREALRDGQRPEAERRRVRRGLAFALLWSNQFREAIAAWQPLFRENPRDEETRKVFSDALVGAARQAAGQTRNAEAVNLFERALTVMPGRRRELLREYAEQVLYAGQPLRAIPLFQEVLQRGDLNGQERRDARLGLARALAWSGQQKLALPVFSEILASNANDIDALIGRGNALNDITDHRAALADFEVVLSLQPSNVEAIRGAATAERSMGLPQAALARLEPLLASGDRNPATLFIAAQARREMGRPDLSEDYAKAVLAQKPGDAGALALLDQLYQERRPLTRIESWYARRSDDLAIWSLQASHELTFNDGLTKFGPQARFMRYRGDDFPSVDMSSIGIAGQHRFGDHVEFKSSIFLNFEDEARRNRPDGENDQDVTLTHDTTLSLIPSDLLRFDLNLVRRYADENTRSIVNDVLANDFGLKVLITPDNATRFNAQAIYSHYSDGNERAWGQVEFAKRFTANPYFWLGARYTAFEFEEVVDNGYWNPERYQSLEASVHFYGPLAERWWFDLQGAAGYGWSEPGEGGFVSYASARLNYDFTSQATFALYASHLVSYARSSEDDGNFDAGQDDEPFSRWSVGGELRIRW</sequence>
<dbReference type="EMBL" id="JBHOMY010000120">
    <property type="protein sequence ID" value="MFC1460056.1"/>
    <property type="molecule type" value="Genomic_DNA"/>
</dbReference>
<keyword evidence="2 3" id="KW-0802">TPR repeat</keyword>
<feature type="domain" description="Tetratrico peptide repeat group 5" evidence="6">
    <location>
        <begin position="456"/>
        <end position="568"/>
    </location>
</feature>
<evidence type="ECO:0000259" key="6">
    <source>
        <dbReference type="Pfam" id="PF12688"/>
    </source>
</evidence>
<feature type="region of interest" description="Disordered" evidence="4">
    <location>
        <begin position="264"/>
        <end position="297"/>
    </location>
</feature>
<dbReference type="PANTHER" id="PTHR45586">
    <property type="entry name" value="TPR REPEAT-CONTAINING PROTEIN PA4667"/>
    <property type="match status" value="1"/>
</dbReference>
<evidence type="ECO:0000256" key="4">
    <source>
        <dbReference type="SAM" id="MobiDB-lite"/>
    </source>
</evidence>
<proteinExistence type="predicted"/>
<keyword evidence="5" id="KW-0732">Signal</keyword>
<dbReference type="InterPro" id="IPR051012">
    <property type="entry name" value="CellSynth/LPSAsmb/PSIAsmb"/>
</dbReference>
<dbReference type="Pfam" id="PF13432">
    <property type="entry name" value="TPR_16"/>
    <property type="match status" value="2"/>
</dbReference>
<accession>A0ABV6YFP3</accession>
<name>A0ABV6YFP3_9HYPH</name>
<protein>
    <submittedName>
        <fullName evidence="7">Tetratricopeptide repeat protein</fullName>
    </submittedName>
</protein>
<dbReference type="RefSeq" id="WP_377031409.1">
    <property type="nucleotide sequence ID" value="NZ_JBHOMY010000120.1"/>
</dbReference>